<proteinExistence type="predicted"/>
<sequence length="168" mass="17942">MRLLTTLTFALGALALATGPVKSTTDQLAVNGDASVNLDDATATEGITKRDEEASSSELEKRISGGLVTRNIPLPHIPNPAPIIIAGVTIVFNMAARWTVINGNLNLDYYAKSVRFTNLAARRLVVEAVANGANIFFKRMSVGRIDTGICPENAESLSLFISPVDDEL</sequence>
<keyword evidence="1" id="KW-0732">Signal</keyword>
<organism evidence="2 3">
    <name type="scientific">Claviceps arundinis</name>
    <dbReference type="NCBI Taxonomy" id="1623583"/>
    <lineage>
        <taxon>Eukaryota</taxon>
        <taxon>Fungi</taxon>
        <taxon>Dikarya</taxon>
        <taxon>Ascomycota</taxon>
        <taxon>Pezizomycotina</taxon>
        <taxon>Sordariomycetes</taxon>
        <taxon>Hypocreomycetidae</taxon>
        <taxon>Hypocreales</taxon>
        <taxon>Clavicipitaceae</taxon>
        <taxon>Claviceps</taxon>
    </lineage>
</organism>
<evidence type="ECO:0000313" key="3">
    <source>
        <dbReference type="Proteomes" id="UP000784919"/>
    </source>
</evidence>
<reference evidence="2" key="1">
    <citation type="journal article" date="2020" name="bioRxiv">
        <title>Whole genome comparisons of ergot fungi reveals the divergence and evolution of species within the genus Claviceps are the result of varying mechanisms driving genome evolution and host range expansion.</title>
        <authorList>
            <person name="Wyka S.A."/>
            <person name="Mondo S.J."/>
            <person name="Liu M."/>
            <person name="Dettman J."/>
            <person name="Nalam V."/>
            <person name="Broders K.D."/>
        </authorList>
    </citation>
    <scope>NUCLEOTIDE SEQUENCE</scope>
    <source>
        <strain evidence="2">CCC 1102</strain>
    </source>
</reference>
<accession>A0A9P7N0F2</accession>
<name>A0A9P7N0F2_9HYPO</name>
<dbReference type="AlphaFoldDB" id="A0A9P7N0F2"/>
<evidence type="ECO:0000313" key="2">
    <source>
        <dbReference type="EMBL" id="KAG5976274.1"/>
    </source>
</evidence>
<dbReference type="OrthoDB" id="4997316at2759"/>
<feature type="chain" id="PRO_5040291954" evidence="1">
    <location>
        <begin position="24"/>
        <end position="168"/>
    </location>
</feature>
<dbReference type="EMBL" id="SRPS01000017">
    <property type="protein sequence ID" value="KAG5976274.1"/>
    <property type="molecule type" value="Genomic_DNA"/>
</dbReference>
<protein>
    <submittedName>
        <fullName evidence="2">Uncharacterized protein</fullName>
    </submittedName>
</protein>
<dbReference type="Proteomes" id="UP000784919">
    <property type="component" value="Unassembled WGS sequence"/>
</dbReference>
<feature type="signal peptide" evidence="1">
    <location>
        <begin position="1"/>
        <end position="23"/>
    </location>
</feature>
<gene>
    <name evidence="2" type="ORF">E4U56_002229</name>
</gene>
<evidence type="ECO:0000256" key="1">
    <source>
        <dbReference type="SAM" id="SignalP"/>
    </source>
</evidence>
<comment type="caution">
    <text evidence="2">The sequence shown here is derived from an EMBL/GenBank/DDBJ whole genome shotgun (WGS) entry which is preliminary data.</text>
</comment>